<evidence type="ECO:0000313" key="2">
    <source>
        <dbReference type="EMBL" id="AGK05820.1"/>
    </source>
</evidence>
<dbReference type="PATRIC" id="fig|504728.9.peg.2608"/>
<reference evidence="1 3" key="1">
    <citation type="journal article" date="2010" name="Stand. Genomic Sci.">
        <title>Complete genome sequence of Meiothermus ruber type strain (21).</title>
        <authorList>
            <person name="Tindall B.J."/>
            <person name="Sikorski J."/>
            <person name="Lucas S."/>
            <person name="Goltsman E."/>
            <person name="Copeland A."/>
            <person name="Glavina Del Rio T."/>
            <person name="Nolan M."/>
            <person name="Tice H."/>
            <person name="Cheng J.F."/>
            <person name="Han C."/>
            <person name="Pitluck S."/>
            <person name="Liolios K."/>
            <person name="Ivanova N."/>
            <person name="Mavromatis K."/>
            <person name="Ovchinnikova G."/>
            <person name="Pati A."/>
            <person name="Fahnrich R."/>
            <person name="Goodwin L."/>
            <person name="Chen A."/>
            <person name="Palaniappan K."/>
            <person name="Land M."/>
            <person name="Hauser L."/>
            <person name="Chang Y.J."/>
            <person name="Jeffries C.D."/>
            <person name="Rohde M."/>
            <person name="Goker M."/>
            <person name="Woyke T."/>
            <person name="Bristow J."/>
            <person name="Eisen J.A."/>
            <person name="Markowitz V."/>
            <person name="Hugenholtz P."/>
            <person name="Kyrpides N.C."/>
            <person name="Klenk H.P."/>
            <person name="Lapidus A."/>
        </authorList>
    </citation>
    <scope>NUCLEOTIDE SEQUENCE [LARGE SCALE GENOMIC DNA]</scope>
    <source>
        <strain evidence="3">ATCC 35948 / DSM 1279 / VKM B-1258 / 21</strain>
        <strain evidence="1">DSM 1279</strain>
    </source>
</reference>
<sequence>MAALRYLAAALLLSGLGWLIATAYTEFKRLEGEVAQLKARRPAQISLDLTPAAMETCKRLFVRYTQGGHVDEYRCELKNGAIVLMGPNWQKAQGDRAPIEELGREELN</sequence>
<evidence type="ECO:0000313" key="4">
    <source>
        <dbReference type="Proteomes" id="UP000013026"/>
    </source>
</evidence>
<evidence type="ECO:0000313" key="1">
    <source>
        <dbReference type="EMBL" id="ADD28732.1"/>
    </source>
</evidence>
<dbReference type="EMBL" id="CP001743">
    <property type="protein sequence ID" value="ADD28732.1"/>
    <property type="molecule type" value="Genomic_DNA"/>
</dbReference>
<dbReference type="Proteomes" id="UP000006655">
    <property type="component" value="Chromosome"/>
</dbReference>
<protein>
    <submittedName>
        <fullName evidence="2">Uncharacterized protein</fullName>
    </submittedName>
</protein>
<name>D3PTE9_MEIRD</name>
<dbReference type="KEGG" id="mrb:Mrub_1976"/>
<dbReference type="Proteomes" id="UP000013026">
    <property type="component" value="Chromosome"/>
</dbReference>
<gene>
    <name evidence="1" type="ordered locus">Mrub_1976</name>
    <name evidence="2" type="ORF">K649_12670</name>
</gene>
<dbReference type="AlphaFoldDB" id="D3PTE9"/>
<evidence type="ECO:0000313" key="3">
    <source>
        <dbReference type="Proteomes" id="UP000006655"/>
    </source>
</evidence>
<proteinExistence type="predicted"/>
<dbReference type="RefSeq" id="WP_013014231.1">
    <property type="nucleotide sequence ID" value="NC_013946.1"/>
</dbReference>
<dbReference type="STRING" id="504728.K649_12670"/>
<reference evidence="2" key="2">
    <citation type="submission" date="2013-04" db="EMBL/GenBank/DDBJ databases">
        <title>Non-Hybrid, Finished Microbial Genome Assemblies from Long-Read SMRT Sequencing Data.</title>
        <authorList>
            <person name="Klammer A."/>
            <person name="Drake J."/>
            <person name="Heiner C."/>
            <person name="Clum A."/>
            <person name="Copeland A."/>
            <person name="Huddleston J."/>
            <person name="Eichler E."/>
            <person name="Turner S.W."/>
        </authorList>
    </citation>
    <scope>NUCLEOTIDE SEQUENCE</scope>
    <source>
        <strain evidence="2">DSM 1279</strain>
    </source>
</reference>
<dbReference type="KEGG" id="mre:K649_12670"/>
<reference evidence="2 4" key="3">
    <citation type="submission" date="2013-04" db="EMBL/GenBank/DDBJ databases">
        <authorList>
            <person name="Chin J."/>
            <person name="Alexander D.H."/>
            <person name="Marks P."/>
            <person name="Korlach J."/>
            <person name="Clum A."/>
            <person name="Copeland A."/>
        </authorList>
    </citation>
    <scope>NUCLEOTIDE SEQUENCE [LARGE SCALE GENOMIC DNA]</scope>
    <source>
        <strain evidence="4">ATCC 35948 / DSM 1279 / VKM B-1258 / 21</strain>
        <strain evidence="2">DSM 1279</strain>
    </source>
</reference>
<organism evidence="2 4">
    <name type="scientific">Meiothermus ruber (strain ATCC 35948 / DSM 1279 / VKM B-1258 / 21)</name>
    <name type="common">Thermus ruber</name>
    <dbReference type="NCBI Taxonomy" id="504728"/>
    <lineage>
        <taxon>Bacteria</taxon>
        <taxon>Thermotogati</taxon>
        <taxon>Deinococcota</taxon>
        <taxon>Deinococci</taxon>
        <taxon>Thermales</taxon>
        <taxon>Thermaceae</taxon>
        <taxon>Meiothermus</taxon>
    </lineage>
</organism>
<keyword evidence="3" id="KW-1185">Reference proteome</keyword>
<dbReference type="EMBL" id="CP005385">
    <property type="protein sequence ID" value="AGK05820.1"/>
    <property type="molecule type" value="Genomic_DNA"/>
</dbReference>
<accession>D3PTE9</accession>